<accession>A0A1H2I315</accession>
<dbReference type="Pfam" id="PF02021">
    <property type="entry name" value="UPF0102"/>
    <property type="match status" value="1"/>
</dbReference>
<evidence type="ECO:0000256" key="1">
    <source>
        <dbReference type="ARBA" id="ARBA00006738"/>
    </source>
</evidence>
<gene>
    <name evidence="3" type="ORF">RD149_03130</name>
    <name evidence="4" type="ORF">SAMN04488548_134834</name>
</gene>
<dbReference type="PANTHER" id="PTHR34039:SF1">
    <property type="entry name" value="UPF0102 PROTEIN YRAN"/>
    <property type="match status" value="1"/>
</dbReference>
<dbReference type="Proteomes" id="UP001265083">
    <property type="component" value="Unassembled WGS sequence"/>
</dbReference>
<name>A0A1H2I315_9ACTN</name>
<proteinExistence type="inferred from homology"/>
<dbReference type="OrthoDB" id="9794876at2"/>
<dbReference type="EMBL" id="FNLM01000034">
    <property type="protein sequence ID" value="SDU38532.1"/>
    <property type="molecule type" value="Genomic_DNA"/>
</dbReference>
<reference evidence="4 5" key="1">
    <citation type="submission" date="2016-10" db="EMBL/GenBank/DDBJ databases">
        <authorList>
            <person name="de Groot N.N."/>
        </authorList>
    </citation>
    <scope>NUCLEOTIDE SEQUENCE [LARGE SCALE GENOMIC DNA]</scope>
    <source>
        <strain evidence="4 5">DSM 44215</strain>
    </source>
</reference>
<dbReference type="InterPro" id="IPR011335">
    <property type="entry name" value="Restrct_endonuc-II-like"/>
</dbReference>
<comment type="similarity">
    <text evidence="1 2">Belongs to the UPF0102 family.</text>
</comment>
<dbReference type="Proteomes" id="UP000183180">
    <property type="component" value="Unassembled WGS sequence"/>
</dbReference>
<dbReference type="SUPFAM" id="SSF52980">
    <property type="entry name" value="Restriction endonuclease-like"/>
    <property type="match status" value="1"/>
</dbReference>
<organism evidence="4 5">
    <name type="scientific">Gordonia westfalica</name>
    <dbReference type="NCBI Taxonomy" id="158898"/>
    <lineage>
        <taxon>Bacteria</taxon>
        <taxon>Bacillati</taxon>
        <taxon>Actinomycetota</taxon>
        <taxon>Actinomycetes</taxon>
        <taxon>Mycobacteriales</taxon>
        <taxon>Gordoniaceae</taxon>
        <taxon>Gordonia</taxon>
    </lineage>
</organism>
<dbReference type="EMBL" id="JAVLUS010000002">
    <property type="protein sequence ID" value="MDS1112750.1"/>
    <property type="molecule type" value="Genomic_DNA"/>
</dbReference>
<sequence length="130" mass="14927">MSNRRAHIGRLGEDHAADYIESLGWVVLERNWRNRYGELDLIAADSDAPDGSTLVVVEVKTRSGRTYDDPVMAVTPEKLVRMRRLARQWLTTQGRGWSRIRFDVISVRLDGFAPEDPAAVRIRHHRGVYE</sequence>
<dbReference type="PANTHER" id="PTHR34039">
    <property type="entry name" value="UPF0102 PROTEIN YRAN"/>
    <property type="match status" value="1"/>
</dbReference>
<dbReference type="HAMAP" id="MF_00048">
    <property type="entry name" value="UPF0102"/>
    <property type="match status" value="1"/>
</dbReference>
<dbReference type="GO" id="GO:0003676">
    <property type="term" value="F:nucleic acid binding"/>
    <property type="evidence" value="ECO:0007669"/>
    <property type="project" value="InterPro"/>
</dbReference>
<reference evidence="3 6" key="2">
    <citation type="submission" date="2023-08" db="EMBL/GenBank/DDBJ databases">
        <title>Bioegradation of LLDPE and BLDPE plastic by marine bacteria from coast plastic debris.</title>
        <authorList>
            <person name="Rong Z."/>
        </authorList>
    </citation>
    <scope>NUCLEOTIDE SEQUENCE [LARGE SCALE GENOMIC DNA]</scope>
    <source>
        <strain evidence="3 6">Z-2</strain>
    </source>
</reference>
<dbReference type="Gene3D" id="3.40.1350.10">
    <property type="match status" value="1"/>
</dbReference>
<evidence type="ECO:0000313" key="4">
    <source>
        <dbReference type="EMBL" id="SDU38532.1"/>
    </source>
</evidence>
<dbReference type="RefSeq" id="WP_074849244.1">
    <property type="nucleotide sequence ID" value="NZ_FNLM01000034.1"/>
</dbReference>
<keyword evidence="4" id="KW-0540">Nuclease</keyword>
<evidence type="ECO:0000256" key="2">
    <source>
        <dbReference type="HAMAP-Rule" id="MF_00048"/>
    </source>
</evidence>
<dbReference type="InterPro" id="IPR003509">
    <property type="entry name" value="UPF0102_YraN-like"/>
</dbReference>
<dbReference type="GO" id="GO:0004519">
    <property type="term" value="F:endonuclease activity"/>
    <property type="evidence" value="ECO:0007669"/>
    <property type="project" value="UniProtKB-KW"/>
</dbReference>
<keyword evidence="4" id="KW-0255">Endonuclease</keyword>
<evidence type="ECO:0000313" key="3">
    <source>
        <dbReference type="EMBL" id="MDS1112750.1"/>
    </source>
</evidence>
<protein>
    <recommendedName>
        <fullName evidence="2">UPF0102 protein RD149_03130</fullName>
    </recommendedName>
</protein>
<keyword evidence="4" id="KW-0378">Hydrolase</keyword>
<evidence type="ECO:0000313" key="6">
    <source>
        <dbReference type="Proteomes" id="UP001265083"/>
    </source>
</evidence>
<dbReference type="InterPro" id="IPR011856">
    <property type="entry name" value="tRNA_endonuc-like_dom_sf"/>
</dbReference>
<dbReference type="CDD" id="cd20736">
    <property type="entry name" value="PoNe_Nuclease"/>
    <property type="match status" value="1"/>
</dbReference>
<evidence type="ECO:0000313" key="5">
    <source>
        <dbReference type="Proteomes" id="UP000183180"/>
    </source>
</evidence>
<dbReference type="STRING" id="158898.SAMN04488548_134834"/>
<dbReference type="NCBIfam" id="NF009154">
    <property type="entry name" value="PRK12497.3-3"/>
    <property type="match status" value="1"/>
</dbReference>
<keyword evidence="6" id="KW-1185">Reference proteome</keyword>
<dbReference type="AlphaFoldDB" id="A0A1H2I315"/>